<proteinExistence type="inferred from homology"/>
<dbReference type="PANTHER" id="PTHR10353">
    <property type="entry name" value="GLYCOSYL HYDROLASE"/>
    <property type="match status" value="1"/>
</dbReference>
<accession>A0ABR2LHB3</accession>
<gene>
    <name evidence="3" type="primary">BGLU4</name>
    <name evidence="3" type="ORF">KSP40_PGU017282</name>
</gene>
<evidence type="ECO:0000256" key="1">
    <source>
        <dbReference type="ARBA" id="ARBA00010838"/>
    </source>
</evidence>
<evidence type="ECO:0000313" key="4">
    <source>
        <dbReference type="Proteomes" id="UP001412067"/>
    </source>
</evidence>
<name>A0ABR2LHB3_9ASPA</name>
<comment type="similarity">
    <text evidence="1 2">Belongs to the glycosyl hydrolase 1 family.</text>
</comment>
<dbReference type="InterPro" id="IPR001360">
    <property type="entry name" value="Glyco_hydro_1"/>
</dbReference>
<organism evidence="3 4">
    <name type="scientific">Platanthera guangdongensis</name>
    <dbReference type="NCBI Taxonomy" id="2320717"/>
    <lineage>
        <taxon>Eukaryota</taxon>
        <taxon>Viridiplantae</taxon>
        <taxon>Streptophyta</taxon>
        <taxon>Embryophyta</taxon>
        <taxon>Tracheophyta</taxon>
        <taxon>Spermatophyta</taxon>
        <taxon>Magnoliopsida</taxon>
        <taxon>Liliopsida</taxon>
        <taxon>Asparagales</taxon>
        <taxon>Orchidaceae</taxon>
        <taxon>Orchidoideae</taxon>
        <taxon>Orchideae</taxon>
        <taxon>Orchidinae</taxon>
        <taxon>Platanthera</taxon>
    </lineage>
</organism>
<dbReference type="PANTHER" id="PTHR10353:SF310">
    <property type="entry name" value="BETA-GLUCOSIDASE 42"/>
    <property type="match status" value="1"/>
</dbReference>
<reference evidence="3 4" key="1">
    <citation type="journal article" date="2022" name="Nat. Plants">
        <title>Genomes of leafy and leafless Platanthera orchids illuminate the evolution of mycoheterotrophy.</title>
        <authorList>
            <person name="Li M.H."/>
            <person name="Liu K.W."/>
            <person name="Li Z."/>
            <person name="Lu H.C."/>
            <person name="Ye Q.L."/>
            <person name="Zhang D."/>
            <person name="Wang J.Y."/>
            <person name="Li Y.F."/>
            <person name="Zhong Z.M."/>
            <person name="Liu X."/>
            <person name="Yu X."/>
            <person name="Liu D.K."/>
            <person name="Tu X.D."/>
            <person name="Liu B."/>
            <person name="Hao Y."/>
            <person name="Liao X.Y."/>
            <person name="Jiang Y.T."/>
            <person name="Sun W.H."/>
            <person name="Chen J."/>
            <person name="Chen Y.Q."/>
            <person name="Ai Y."/>
            <person name="Zhai J.W."/>
            <person name="Wu S.S."/>
            <person name="Zhou Z."/>
            <person name="Hsiao Y.Y."/>
            <person name="Wu W.L."/>
            <person name="Chen Y.Y."/>
            <person name="Lin Y.F."/>
            <person name="Hsu J.L."/>
            <person name="Li C.Y."/>
            <person name="Wang Z.W."/>
            <person name="Zhao X."/>
            <person name="Zhong W.Y."/>
            <person name="Ma X.K."/>
            <person name="Ma L."/>
            <person name="Huang J."/>
            <person name="Chen G.Z."/>
            <person name="Huang M.Z."/>
            <person name="Huang L."/>
            <person name="Peng D.H."/>
            <person name="Luo Y.B."/>
            <person name="Zou S.Q."/>
            <person name="Chen S.P."/>
            <person name="Lan S."/>
            <person name="Tsai W.C."/>
            <person name="Van de Peer Y."/>
            <person name="Liu Z.J."/>
        </authorList>
    </citation>
    <scope>NUCLEOTIDE SEQUENCE [LARGE SCALE GENOMIC DNA]</scope>
    <source>
        <strain evidence="3">Lor288</strain>
    </source>
</reference>
<comment type="caution">
    <text evidence="3">The sequence shown here is derived from an EMBL/GenBank/DDBJ whole genome shotgun (WGS) entry which is preliminary data.</text>
</comment>
<dbReference type="PRINTS" id="PR00131">
    <property type="entry name" value="GLHYDRLASE1"/>
</dbReference>
<protein>
    <submittedName>
        <fullName evidence="3">Beta-glucosidase 4</fullName>
    </submittedName>
</protein>
<dbReference type="Gene3D" id="3.20.20.80">
    <property type="entry name" value="Glycosidases"/>
    <property type="match status" value="1"/>
</dbReference>
<dbReference type="InterPro" id="IPR017853">
    <property type="entry name" value="GH"/>
</dbReference>
<dbReference type="Pfam" id="PF00232">
    <property type="entry name" value="Glyco_hydro_1"/>
    <property type="match status" value="1"/>
</dbReference>
<evidence type="ECO:0000313" key="3">
    <source>
        <dbReference type="EMBL" id="KAK8939822.1"/>
    </source>
</evidence>
<keyword evidence="4" id="KW-1185">Reference proteome</keyword>
<dbReference type="SUPFAM" id="SSF51445">
    <property type="entry name" value="(Trans)glycosidases"/>
    <property type="match status" value="1"/>
</dbReference>
<sequence>MAGPVGDAGVNPGEVSRSDFPAGFIFGVATSAHQVHTSLQVEGAMHEDGKGDSIWDIFSKIEGNIKDGSNANIAVDQYHRYKEDVELIAKLGFEAYRFSISWSRIFPDGLGHCANEKGIAYYNNLIDYLLKKVAGIQPYVTLYHWDLPYNLHESEGGWLSEKVVEYFAIYAEVCFTRFGDRVKHWITINEPLQTAINGYSIGIFAPGRRDDPYKEPYVAAHYQILAHAAAVDVYRRKFKALQGGEIGLVVDCEWAEAFSDKEHDKVAANRRLDFQLGWFLDPIFYGDYPAVMRERLRDHLPEFTQRDRDLLRNAVDFIGLNHYTSRLIGHASETTEGPCYEAQEMERIVNWQDGEPIGERAASDWLYIVPWGLRKLLNYIAQKYKHTPIYITENGMDDEEIEAASPNEFLNDQKRVEYFKGYIGSLAQAIRDGVDVRGYFAWSLVDNFEWAQGYTKRFGLVYIDYKNGLTRHPKSSALWFSNFLKNNGDDDDDEVANSP</sequence>
<dbReference type="EMBL" id="JBBWWR010000020">
    <property type="protein sequence ID" value="KAK8939822.1"/>
    <property type="molecule type" value="Genomic_DNA"/>
</dbReference>
<evidence type="ECO:0000256" key="2">
    <source>
        <dbReference type="RuleBase" id="RU003690"/>
    </source>
</evidence>
<dbReference type="Proteomes" id="UP001412067">
    <property type="component" value="Unassembled WGS sequence"/>
</dbReference>